<keyword evidence="1" id="KW-0175">Coiled coil</keyword>
<dbReference type="Proteomes" id="UP000823775">
    <property type="component" value="Unassembled WGS sequence"/>
</dbReference>
<organism evidence="3 4">
    <name type="scientific">Datura stramonium</name>
    <name type="common">Jimsonweed</name>
    <name type="synonym">Common thornapple</name>
    <dbReference type="NCBI Taxonomy" id="4076"/>
    <lineage>
        <taxon>Eukaryota</taxon>
        <taxon>Viridiplantae</taxon>
        <taxon>Streptophyta</taxon>
        <taxon>Embryophyta</taxon>
        <taxon>Tracheophyta</taxon>
        <taxon>Spermatophyta</taxon>
        <taxon>Magnoliopsida</taxon>
        <taxon>eudicotyledons</taxon>
        <taxon>Gunneridae</taxon>
        <taxon>Pentapetalae</taxon>
        <taxon>asterids</taxon>
        <taxon>lamiids</taxon>
        <taxon>Solanales</taxon>
        <taxon>Solanaceae</taxon>
        <taxon>Solanoideae</taxon>
        <taxon>Datureae</taxon>
        <taxon>Datura</taxon>
    </lineage>
</organism>
<sequence length="185" mass="20896">MDDALKENRIRTSKRRKLKKRVVRENEAQTNIILDHEENEATKDIDDDVAIGVLMQRGKVLSQPTTVNEGRGKENSLTRKSSKRKAFAVSKRKQWEVLAEEEHYVATWAPKPKQAEASQGLLAQSDAEIIRLKAAPIEKSGLVDTLHRENDALKAEVRVLTQKLLKAHETANERMSVLLQKLSGP</sequence>
<reference evidence="3 4" key="1">
    <citation type="journal article" date="2021" name="BMC Genomics">
        <title>Datura genome reveals duplications of psychoactive alkaloid biosynthetic genes and high mutation rate following tissue culture.</title>
        <authorList>
            <person name="Rajewski A."/>
            <person name="Carter-House D."/>
            <person name="Stajich J."/>
            <person name="Litt A."/>
        </authorList>
    </citation>
    <scope>NUCLEOTIDE SEQUENCE [LARGE SCALE GENOMIC DNA]</scope>
    <source>
        <strain evidence="3">AR-01</strain>
    </source>
</reference>
<evidence type="ECO:0000313" key="3">
    <source>
        <dbReference type="EMBL" id="MCD9558680.1"/>
    </source>
</evidence>
<proteinExistence type="predicted"/>
<evidence type="ECO:0000313" key="4">
    <source>
        <dbReference type="Proteomes" id="UP000823775"/>
    </source>
</evidence>
<feature type="region of interest" description="Disordered" evidence="2">
    <location>
        <begin position="64"/>
        <end position="85"/>
    </location>
</feature>
<accession>A0ABS8UKR6</accession>
<name>A0ABS8UKR6_DATST</name>
<feature type="coiled-coil region" evidence="1">
    <location>
        <begin position="143"/>
        <end position="170"/>
    </location>
</feature>
<keyword evidence="4" id="KW-1185">Reference proteome</keyword>
<evidence type="ECO:0000256" key="2">
    <source>
        <dbReference type="SAM" id="MobiDB-lite"/>
    </source>
</evidence>
<gene>
    <name evidence="3" type="ORF">HAX54_016214</name>
</gene>
<comment type="caution">
    <text evidence="3">The sequence shown here is derived from an EMBL/GenBank/DDBJ whole genome shotgun (WGS) entry which is preliminary data.</text>
</comment>
<dbReference type="EMBL" id="JACEIK010002044">
    <property type="protein sequence ID" value="MCD9558680.1"/>
    <property type="molecule type" value="Genomic_DNA"/>
</dbReference>
<protein>
    <submittedName>
        <fullName evidence="3">Uncharacterized protein</fullName>
    </submittedName>
</protein>
<evidence type="ECO:0000256" key="1">
    <source>
        <dbReference type="SAM" id="Coils"/>
    </source>
</evidence>